<protein>
    <submittedName>
        <fullName evidence="3">Uncharacterized protein</fullName>
    </submittedName>
</protein>
<evidence type="ECO:0000256" key="2">
    <source>
        <dbReference type="SAM" id="SignalP"/>
    </source>
</evidence>
<organism evidence="3 4">
    <name type="scientific">Tricholomella constricta</name>
    <dbReference type="NCBI Taxonomy" id="117010"/>
    <lineage>
        <taxon>Eukaryota</taxon>
        <taxon>Fungi</taxon>
        <taxon>Dikarya</taxon>
        <taxon>Basidiomycota</taxon>
        <taxon>Agaricomycotina</taxon>
        <taxon>Agaricomycetes</taxon>
        <taxon>Agaricomycetidae</taxon>
        <taxon>Agaricales</taxon>
        <taxon>Tricholomatineae</taxon>
        <taxon>Lyophyllaceae</taxon>
        <taxon>Tricholomella</taxon>
    </lineage>
</organism>
<evidence type="ECO:0000313" key="3">
    <source>
        <dbReference type="EMBL" id="KAF5375916.1"/>
    </source>
</evidence>
<sequence length="360" mass="39231">MSRVAVMGVFGFRLYLSLDLACCFPYLTASNFDEPPQIPNMVEFPWDSLKAGTLRTLCRDLGFPKIMATKDVMIRFLTKVEQQGPEKALSELAQILPKNADKSAPASPAVSPSKRKLGTVVSDYDTRHKRTRRSDPGPGLSRRTARGVTSIAAASPNTKVEHKRRGRPPKSTTKRGPKKKAAAAPPSPPADARREIFDGVVLPTRQVRESKGKEKAQNEDLGEEDAEGDVEMELEEEVEEDGGISRVESSLASSNKENESIPGDIEANDQHPEVPEEDNAGDDPSTRVLESTVQMAVQLAIEDMDAEGEDVAELDEEGPDQTGFLKLQETHFTPEDINQIEQALMAAATNALSAEQPGIV</sequence>
<feature type="compositionally biased region" description="Basic residues" evidence="1">
    <location>
        <begin position="161"/>
        <end position="181"/>
    </location>
</feature>
<comment type="caution">
    <text evidence="3">The sequence shown here is derived from an EMBL/GenBank/DDBJ whole genome shotgun (WGS) entry which is preliminary data.</text>
</comment>
<dbReference type="OrthoDB" id="3892913at2759"/>
<feature type="compositionally biased region" description="Acidic residues" evidence="1">
    <location>
        <begin position="220"/>
        <end position="242"/>
    </location>
</feature>
<feature type="region of interest" description="Disordered" evidence="1">
    <location>
        <begin position="99"/>
        <end position="287"/>
    </location>
</feature>
<dbReference type="EMBL" id="JAACJP010000031">
    <property type="protein sequence ID" value="KAF5375916.1"/>
    <property type="molecule type" value="Genomic_DNA"/>
</dbReference>
<evidence type="ECO:0000313" key="4">
    <source>
        <dbReference type="Proteomes" id="UP000565441"/>
    </source>
</evidence>
<reference evidence="3 4" key="1">
    <citation type="journal article" date="2020" name="ISME J.">
        <title>Uncovering the hidden diversity of litter-decomposition mechanisms in mushroom-forming fungi.</title>
        <authorList>
            <person name="Floudas D."/>
            <person name="Bentzer J."/>
            <person name="Ahren D."/>
            <person name="Johansson T."/>
            <person name="Persson P."/>
            <person name="Tunlid A."/>
        </authorList>
    </citation>
    <scope>NUCLEOTIDE SEQUENCE [LARGE SCALE GENOMIC DNA]</scope>
    <source>
        <strain evidence="3 4">CBS 661.87</strain>
    </source>
</reference>
<dbReference type="AlphaFoldDB" id="A0A8H5H2U5"/>
<proteinExistence type="predicted"/>
<accession>A0A8H5H2U5</accession>
<feature type="compositionally biased region" description="Basic and acidic residues" evidence="1">
    <location>
        <begin position="206"/>
        <end position="218"/>
    </location>
</feature>
<gene>
    <name evidence="3" type="ORF">D9615_008214</name>
</gene>
<keyword evidence="2" id="KW-0732">Signal</keyword>
<evidence type="ECO:0000256" key="1">
    <source>
        <dbReference type="SAM" id="MobiDB-lite"/>
    </source>
</evidence>
<feature type="signal peptide" evidence="2">
    <location>
        <begin position="1"/>
        <end position="29"/>
    </location>
</feature>
<keyword evidence="4" id="KW-1185">Reference proteome</keyword>
<name>A0A8H5H2U5_9AGAR</name>
<dbReference type="Proteomes" id="UP000565441">
    <property type="component" value="Unassembled WGS sequence"/>
</dbReference>
<feature type="chain" id="PRO_5034089057" evidence="2">
    <location>
        <begin position="30"/>
        <end position="360"/>
    </location>
</feature>
<feature type="compositionally biased region" description="Low complexity" evidence="1">
    <location>
        <begin position="103"/>
        <end position="112"/>
    </location>
</feature>